<sequence>MKNNDLSSEKIAKALKGAGLSVQDRILTATEAWSNNQLFFPNKDDFLFEWLCTALIKTKVKSSTECAAFQIAYWRLFHQLLAHYHQRAHTTQKPPPAIRVQLIAVITALLGHLNTTNHDDDAKDILLELYACVDLLLSPTFSLSYRPTFEQMSTTIDQLMDTLMRVINNNKQSTAMLGPLLKVAHVLLIRYSTQLTQTANQRKSFTTIVEKILAKFLCVRRRILLVPFHELAQTISNQVTDIIVKALFHPDVVMEYTSVLKKDTSSTQQQSSSKNKNSYVAKLFEELSRLLENKKDQHWMSLTSC</sequence>
<reference evidence="1" key="1">
    <citation type="journal article" date="2022" name="IScience">
        <title>Evolution of zygomycete secretomes and the origins of terrestrial fungal ecologies.</title>
        <authorList>
            <person name="Chang Y."/>
            <person name="Wang Y."/>
            <person name="Mondo S."/>
            <person name="Ahrendt S."/>
            <person name="Andreopoulos W."/>
            <person name="Barry K."/>
            <person name="Beard J."/>
            <person name="Benny G.L."/>
            <person name="Blankenship S."/>
            <person name="Bonito G."/>
            <person name="Cuomo C."/>
            <person name="Desiro A."/>
            <person name="Gervers K.A."/>
            <person name="Hundley H."/>
            <person name="Kuo A."/>
            <person name="LaButti K."/>
            <person name="Lang B.F."/>
            <person name="Lipzen A."/>
            <person name="O'Donnell K."/>
            <person name="Pangilinan J."/>
            <person name="Reynolds N."/>
            <person name="Sandor L."/>
            <person name="Smith M.E."/>
            <person name="Tsang A."/>
            <person name="Grigoriev I.V."/>
            <person name="Stajich J.E."/>
            <person name="Spatafora J.W."/>
        </authorList>
    </citation>
    <scope>NUCLEOTIDE SEQUENCE</scope>
    <source>
        <strain evidence="1">RSA 2281</strain>
    </source>
</reference>
<dbReference type="PANTHER" id="PTHR15682">
    <property type="entry name" value="UNHEALTHY RIBOSOME BIOGENESIS PROTEIN 2 HOMOLOG"/>
    <property type="match status" value="1"/>
</dbReference>
<accession>A0AAD5P8Z1</accession>
<dbReference type="EMBL" id="JAIXMP010000040">
    <property type="protein sequence ID" value="KAI9248036.1"/>
    <property type="molecule type" value="Genomic_DNA"/>
</dbReference>
<evidence type="ECO:0000313" key="2">
    <source>
        <dbReference type="Proteomes" id="UP001209540"/>
    </source>
</evidence>
<reference evidence="1" key="2">
    <citation type="submission" date="2023-02" db="EMBL/GenBank/DDBJ databases">
        <authorList>
            <consortium name="DOE Joint Genome Institute"/>
            <person name="Mondo S.J."/>
            <person name="Chang Y."/>
            <person name="Wang Y."/>
            <person name="Ahrendt S."/>
            <person name="Andreopoulos W."/>
            <person name="Barry K."/>
            <person name="Beard J."/>
            <person name="Benny G.L."/>
            <person name="Blankenship S."/>
            <person name="Bonito G."/>
            <person name="Cuomo C."/>
            <person name="Desiro A."/>
            <person name="Gervers K.A."/>
            <person name="Hundley H."/>
            <person name="Kuo A."/>
            <person name="LaButti K."/>
            <person name="Lang B.F."/>
            <person name="Lipzen A."/>
            <person name="O'Donnell K."/>
            <person name="Pangilinan J."/>
            <person name="Reynolds N."/>
            <person name="Sandor L."/>
            <person name="Smith M.W."/>
            <person name="Tsang A."/>
            <person name="Grigoriev I.V."/>
            <person name="Stajich J.E."/>
            <person name="Spatafora J.W."/>
        </authorList>
    </citation>
    <scope>NUCLEOTIDE SEQUENCE</scope>
    <source>
        <strain evidence="1">RSA 2281</strain>
    </source>
</reference>
<dbReference type="AlphaFoldDB" id="A0AAD5P8Z1"/>
<evidence type="ECO:0000313" key="1">
    <source>
        <dbReference type="EMBL" id="KAI9248036.1"/>
    </source>
</evidence>
<proteinExistence type="predicted"/>
<organism evidence="1 2">
    <name type="scientific">Phascolomyces articulosus</name>
    <dbReference type="NCBI Taxonomy" id="60185"/>
    <lineage>
        <taxon>Eukaryota</taxon>
        <taxon>Fungi</taxon>
        <taxon>Fungi incertae sedis</taxon>
        <taxon>Mucoromycota</taxon>
        <taxon>Mucoromycotina</taxon>
        <taxon>Mucoromycetes</taxon>
        <taxon>Mucorales</taxon>
        <taxon>Lichtheimiaceae</taxon>
        <taxon>Phascolomyces</taxon>
    </lineage>
</organism>
<dbReference type="GO" id="GO:0005730">
    <property type="term" value="C:nucleolus"/>
    <property type="evidence" value="ECO:0007669"/>
    <property type="project" value="TreeGrafter"/>
</dbReference>
<dbReference type="PANTHER" id="PTHR15682:SF2">
    <property type="entry name" value="UNHEALTHY RIBOSOME BIOGENESIS PROTEIN 2 HOMOLOG"/>
    <property type="match status" value="1"/>
</dbReference>
<comment type="caution">
    <text evidence="1">The sequence shown here is derived from an EMBL/GenBank/DDBJ whole genome shotgun (WGS) entry which is preliminary data.</text>
</comment>
<protein>
    <submittedName>
        <fullName evidence="1">Uncharacterized protein</fullName>
    </submittedName>
</protein>
<dbReference type="GO" id="GO:0042254">
    <property type="term" value="P:ribosome biogenesis"/>
    <property type="evidence" value="ECO:0007669"/>
    <property type="project" value="TreeGrafter"/>
</dbReference>
<keyword evidence="2" id="KW-1185">Reference proteome</keyword>
<dbReference type="Proteomes" id="UP001209540">
    <property type="component" value="Unassembled WGS sequence"/>
</dbReference>
<gene>
    <name evidence="1" type="ORF">BDA99DRAFT_252211</name>
</gene>
<dbReference type="InterPro" id="IPR052609">
    <property type="entry name" value="Ribosome_Biogenesis_Reg"/>
</dbReference>
<name>A0AAD5P8Z1_9FUNG</name>